<proteinExistence type="predicted"/>
<dbReference type="InterPro" id="IPR023393">
    <property type="entry name" value="START-like_dom_sf"/>
</dbReference>
<name>A0A6A6K3W0_HEVBR</name>
<gene>
    <name evidence="1" type="ORF">GH714_010458</name>
</gene>
<reference evidence="1 2" key="1">
    <citation type="journal article" date="2020" name="Mol. Plant">
        <title>The Chromosome-Based Rubber Tree Genome Provides New Insights into Spurge Genome Evolution and Rubber Biosynthesis.</title>
        <authorList>
            <person name="Liu J."/>
            <person name="Shi C."/>
            <person name="Shi C.C."/>
            <person name="Li W."/>
            <person name="Zhang Q.J."/>
            <person name="Zhang Y."/>
            <person name="Li K."/>
            <person name="Lu H.F."/>
            <person name="Shi C."/>
            <person name="Zhu S.T."/>
            <person name="Xiao Z.Y."/>
            <person name="Nan H."/>
            <person name="Yue Y."/>
            <person name="Zhu X.G."/>
            <person name="Wu Y."/>
            <person name="Hong X.N."/>
            <person name="Fan G.Y."/>
            <person name="Tong Y."/>
            <person name="Zhang D."/>
            <person name="Mao C.L."/>
            <person name="Liu Y.L."/>
            <person name="Hao S.J."/>
            <person name="Liu W.Q."/>
            <person name="Lv M.Q."/>
            <person name="Zhang H.B."/>
            <person name="Liu Y."/>
            <person name="Hu-Tang G.R."/>
            <person name="Wang J.P."/>
            <person name="Wang J.H."/>
            <person name="Sun Y.H."/>
            <person name="Ni S.B."/>
            <person name="Chen W.B."/>
            <person name="Zhang X.C."/>
            <person name="Jiao Y.N."/>
            <person name="Eichler E.E."/>
            <person name="Li G.H."/>
            <person name="Liu X."/>
            <person name="Gao L.Z."/>
        </authorList>
    </citation>
    <scope>NUCLEOTIDE SEQUENCE [LARGE SCALE GENOMIC DNA]</scope>
    <source>
        <strain evidence="2">cv. GT1</strain>
        <tissue evidence="1">Leaf</tissue>
    </source>
</reference>
<dbReference type="EMBL" id="JAAGAX010000018">
    <property type="protein sequence ID" value="KAF2283481.1"/>
    <property type="molecule type" value="Genomic_DNA"/>
</dbReference>
<comment type="caution">
    <text evidence="1">The sequence shown here is derived from an EMBL/GenBank/DDBJ whole genome shotgun (WGS) entry which is preliminary data.</text>
</comment>
<organism evidence="1 2">
    <name type="scientific">Hevea brasiliensis</name>
    <name type="common">Para rubber tree</name>
    <name type="synonym">Siphonia brasiliensis</name>
    <dbReference type="NCBI Taxonomy" id="3981"/>
    <lineage>
        <taxon>Eukaryota</taxon>
        <taxon>Viridiplantae</taxon>
        <taxon>Streptophyta</taxon>
        <taxon>Embryophyta</taxon>
        <taxon>Tracheophyta</taxon>
        <taxon>Spermatophyta</taxon>
        <taxon>Magnoliopsida</taxon>
        <taxon>eudicotyledons</taxon>
        <taxon>Gunneridae</taxon>
        <taxon>Pentapetalae</taxon>
        <taxon>rosids</taxon>
        <taxon>fabids</taxon>
        <taxon>Malpighiales</taxon>
        <taxon>Euphorbiaceae</taxon>
        <taxon>Crotonoideae</taxon>
        <taxon>Micrandreae</taxon>
        <taxon>Hevea</taxon>
    </lineage>
</organism>
<evidence type="ECO:0000313" key="1">
    <source>
        <dbReference type="EMBL" id="KAF2283481.1"/>
    </source>
</evidence>
<accession>A0A6A6K3W0</accession>
<keyword evidence="2" id="KW-1185">Reference proteome</keyword>
<protein>
    <recommendedName>
        <fullName evidence="3">Bet v I/Major latex protein domain-containing protein</fullName>
    </recommendedName>
</protein>
<dbReference type="Gene3D" id="3.30.530.20">
    <property type="match status" value="1"/>
</dbReference>
<dbReference type="SUPFAM" id="SSF55961">
    <property type="entry name" value="Bet v1-like"/>
    <property type="match status" value="1"/>
</dbReference>
<sequence length="252" mass="28766">MTGALQSIHVCRYMNQLPHLAERSEEIYKIIINDLEMTLTKALTMESQMLTGEESDKMNIKRSRGDLDEIIDIQPTNTLTPFNIESLGFDLDPLGIVHPKAEMTFVTANCGVKVLIKSQPDAFWSKVQESKNSFPAAAPDIYKSITDDARTPGKREVEYGSAVLNFKKSIEQITENSQENFTYKVDEGDIPRQYNFNGFRAAILYPNDKWVEWTWSYNYDQAKKDLALRFDALFAKIAVETLAKLDNHIQKP</sequence>
<evidence type="ECO:0000313" key="2">
    <source>
        <dbReference type="Proteomes" id="UP000467840"/>
    </source>
</evidence>
<evidence type="ECO:0008006" key="3">
    <source>
        <dbReference type="Google" id="ProtNLM"/>
    </source>
</evidence>
<dbReference type="AlphaFoldDB" id="A0A6A6K3W0"/>
<dbReference type="Proteomes" id="UP000467840">
    <property type="component" value="Chromosome 12"/>
</dbReference>